<dbReference type="PROSITE" id="PS00108">
    <property type="entry name" value="PROTEIN_KINASE_ST"/>
    <property type="match status" value="1"/>
</dbReference>
<evidence type="ECO:0000256" key="7">
    <source>
        <dbReference type="ARBA" id="ARBA00047899"/>
    </source>
</evidence>
<evidence type="ECO:0000256" key="6">
    <source>
        <dbReference type="ARBA" id="ARBA00022840"/>
    </source>
</evidence>
<feature type="region of interest" description="Disordered" evidence="10">
    <location>
        <begin position="300"/>
        <end position="347"/>
    </location>
</feature>
<comment type="catalytic activity">
    <reaction evidence="8">
        <text>L-seryl-[protein] + ATP = O-phospho-L-seryl-[protein] + ADP + H(+)</text>
        <dbReference type="Rhea" id="RHEA:17989"/>
        <dbReference type="Rhea" id="RHEA-COMP:9863"/>
        <dbReference type="Rhea" id="RHEA-COMP:11604"/>
        <dbReference type="ChEBI" id="CHEBI:15378"/>
        <dbReference type="ChEBI" id="CHEBI:29999"/>
        <dbReference type="ChEBI" id="CHEBI:30616"/>
        <dbReference type="ChEBI" id="CHEBI:83421"/>
        <dbReference type="ChEBI" id="CHEBI:456216"/>
        <dbReference type="EC" id="2.7.11.1"/>
    </reaction>
</comment>
<name>A0A9E6XWS1_9ACTN</name>
<dbReference type="PROSITE" id="PS00107">
    <property type="entry name" value="PROTEIN_KINASE_ATP"/>
    <property type="match status" value="1"/>
</dbReference>
<feature type="transmembrane region" description="Helical" evidence="11">
    <location>
        <begin position="351"/>
        <end position="373"/>
    </location>
</feature>
<evidence type="ECO:0000259" key="12">
    <source>
        <dbReference type="PROSITE" id="PS50011"/>
    </source>
</evidence>
<keyword evidence="5 13" id="KW-0418">Kinase</keyword>
<keyword evidence="14" id="KW-1185">Reference proteome</keyword>
<dbReference type="SUPFAM" id="SSF56112">
    <property type="entry name" value="Protein kinase-like (PK-like)"/>
    <property type="match status" value="1"/>
</dbReference>
<dbReference type="EMBL" id="CP087164">
    <property type="protein sequence ID" value="UGS35227.1"/>
    <property type="molecule type" value="Genomic_DNA"/>
</dbReference>
<dbReference type="FunFam" id="1.10.510.10:FF:000021">
    <property type="entry name" value="Serine/threonine protein kinase"/>
    <property type="match status" value="1"/>
</dbReference>
<dbReference type="Proteomes" id="UP001162834">
    <property type="component" value="Chromosome"/>
</dbReference>
<keyword evidence="3 13" id="KW-0808">Transferase</keyword>
<dbReference type="PANTHER" id="PTHR43289:SF6">
    <property type="entry name" value="SERINE_THREONINE-PROTEIN KINASE NEKL-3"/>
    <property type="match status" value="1"/>
</dbReference>
<keyword evidence="6 9" id="KW-0067">ATP-binding</keyword>
<dbReference type="FunFam" id="3.30.200.20:FF:000035">
    <property type="entry name" value="Serine/threonine protein kinase Stk1"/>
    <property type="match status" value="1"/>
</dbReference>
<reference evidence="13" key="1">
    <citation type="journal article" date="2022" name="Int. J. Syst. Evol. Microbiol.">
        <title>Pseudomonas aegrilactucae sp. nov. and Pseudomonas morbosilactucae sp. nov., pathogens causing bacterial rot of lettuce in Japan.</title>
        <authorList>
            <person name="Sawada H."/>
            <person name="Fujikawa T."/>
            <person name="Satou M."/>
        </authorList>
    </citation>
    <scope>NUCLEOTIDE SEQUENCE</scope>
    <source>
        <strain evidence="13">0166_1</strain>
    </source>
</reference>
<dbReference type="InterPro" id="IPR017441">
    <property type="entry name" value="Protein_kinase_ATP_BS"/>
</dbReference>
<evidence type="ECO:0000313" key="14">
    <source>
        <dbReference type="Proteomes" id="UP001162834"/>
    </source>
</evidence>
<gene>
    <name evidence="13" type="primary">pknD_3</name>
    <name evidence="13" type="ORF">DSM104329_01612</name>
</gene>
<feature type="domain" description="Protein kinase" evidence="12">
    <location>
        <begin position="11"/>
        <end position="269"/>
    </location>
</feature>
<evidence type="ECO:0000256" key="3">
    <source>
        <dbReference type="ARBA" id="ARBA00022679"/>
    </source>
</evidence>
<dbReference type="RefSeq" id="WP_259314898.1">
    <property type="nucleotide sequence ID" value="NZ_CP087164.1"/>
</dbReference>
<evidence type="ECO:0000256" key="1">
    <source>
        <dbReference type="ARBA" id="ARBA00012513"/>
    </source>
</evidence>
<dbReference type="GO" id="GO:0045717">
    <property type="term" value="P:negative regulation of fatty acid biosynthetic process"/>
    <property type="evidence" value="ECO:0007669"/>
    <property type="project" value="UniProtKB-ARBA"/>
</dbReference>
<evidence type="ECO:0000256" key="2">
    <source>
        <dbReference type="ARBA" id="ARBA00022527"/>
    </source>
</evidence>
<accession>A0A9E6XWS1</accession>
<keyword evidence="4 9" id="KW-0547">Nucleotide-binding</keyword>
<dbReference type="InterPro" id="IPR008271">
    <property type="entry name" value="Ser/Thr_kinase_AS"/>
</dbReference>
<dbReference type="Gene3D" id="1.10.510.10">
    <property type="entry name" value="Transferase(Phosphotransferase) domain 1"/>
    <property type="match status" value="1"/>
</dbReference>
<dbReference type="AlphaFoldDB" id="A0A9E6XWS1"/>
<dbReference type="SMART" id="SM00220">
    <property type="entry name" value="S_TKc"/>
    <property type="match status" value="1"/>
</dbReference>
<dbReference type="KEGG" id="sbae:DSM104329_01612"/>
<proteinExistence type="predicted"/>
<dbReference type="CDD" id="cd14014">
    <property type="entry name" value="STKc_PknB_like"/>
    <property type="match status" value="1"/>
</dbReference>
<evidence type="ECO:0000256" key="10">
    <source>
        <dbReference type="SAM" id="MobiDB-lite"/>
    </source>
</evidence>
<keyword evidence="2" id="KW-0723">Serine/threonine-protein kinase</keyword>
<dbReference type="InterPro" id="IPR011009">
    <property type="entry name" value="Kinase-like_dom_sf"/>
</dbReference>
<protein>
    <recommendedName>
        <fullName evidence="1">non-specific serine/threonine protein kinase</fullName>
        <ecNumber evidence="1">2.7.11.1</ecNumber>
    </recommendedName>
</protein>
<dbReference type="Gene3D" id="3.30.200.20">
    <property type="entry name" value="Phosphorylase Kinase, domain 1"/>
    <property type="match status" value="1"/>
</dbReference>
<evidence type="ECO:0000256" key="4">
    <source>
        <dbReference type="ARBA" id="ARBA00022741"/>
    </source>
</evidence>
<dbReference type="PANTHER" id="PTHR43289">
    <property type="entry name" value="MITOGEN-ACTIVATED PROTEIN KINASE KINASE KINASE 20-RELATED"/>
    <property type="match status" value="1"/>
</dbReference>
<evidence type="ECO:0000256" key="5">
    <source>
        <dbReference type="ARBA" id="ARBA00022777"/>
    </source>
</evidence>
<keyword evidence="11" id="KW-0812">Transmembrane</keyword>
<feature type="compositionally biased region" description="Low complexity" evidence="10">
    <location>
        <begin position="331"/>
        <end position="340"/>
    </location>
</feature>
<comment type="catalytic activity">
    <reaction evidence="7">
        <text>L-threonyl-[protein] + ATP = O-phospho-L-threonyl-[protein] + ADP + H(+)</text>
        <dbReference type="Rhea" id="RHEA:46608"/>
        <dbReference type="Rhea" id="RHEA-COMP:11060"/>
        <dbReference type="Rhea" id="RHEA-COMP:11605"/>
        <dbReference type="ChEBI" id="CHEBI:15378"/>
        <dbReference type="ChEBI" id="CHEBI:30013"/>
        <dbReference type="ChEBI" id="CHEBI:30616"/>
        <dbReference type="ChEBI" id="CHEBI:61977"/>
        <dbReference type="ChEBI" id="CHEBI:456216"/>
        <dbReference type="EC" id="2.7.11.1"/>
    </reaction>
</comment>
<organism evidence="13 14">
    <name type="scientific">Capillimicrobium parvum</name>
    <dbReference type="NCBI Taxonomy" id="2884022"/>
    <lineage>
        <taxon>Bacteria</taxon>
        <taxon>Bacillati</taxon>
        <taxon>Actinomycetota</taxon>
        <taxon>Thermoleophilia</taxon>
        <taxon>Solirubrobacterales</taxon>
        <taxon>Capillimicrobiaceae</taxon>
        <taxon>Capillimicrobium</taxon>
    </lineage>
</organism>
<keyword evidence="11" id="KW-1133">Transmembrane helix</keyword>
<dbReference type="PROSITE" id="PS50011">
    <property type="entry name" value="PROTEIN_KINASE_DOM"/>
    <property type="match status" value="1"/>
</dbReference>
<dbReference type="InterPro" id="IPR000719">
    <property type="entry name" value="Prot_kinase_dom"/>
</dbReference>
<dbReference type="EC" id="2.7.11.1" evidence="1"/>
<evidence type="ECO:0000256" key="9">
    <source>
        <dbReference type="PROSITE-ProRule" id="PRU10141"/>
    </source>
</evidence>
<dbReference type="Pfam" id="PF00069">
    <property type="entry name" value="Pkinase"/>
    <property type="match status" value="1"/>
</dbReference>
<dbReference type="GO" id="GO:0005524">
    <property type="term" value="F:ATP binding"/>
    <property type="evidence" value="ECO:0007669"/>
    <property type="project" value="UniProtKB-UniRule"/>
</dbReference>
<dbReference type="GO" id="GO:0004674">
    <property type="term" value="F:protein serine/threonine kinase activity"/>
    <property type="evidence" value="ECO:0007669"/>
    <property type="project" value="UniProtKB-KW"/>
</dbReference>
<feature type="binding site" evidence="9">
    <location>
        <position position="40"/>
    </location>
    <ligand>
        <name>ATP</name>
        <dbReference type="ChEBI" id="CHEBI:30616"/>
    </ligand>
</feature>
<evidence type="ECO:0000256" key="8">
    <source>
        <dbReference type="ARBA" id="ARBA00048679"/>
    </source>
</evidence>
<keyword evidence="11" id="KW-0472">Membrane</keyword>
<sequence>MTGGTEIAGRYRIEGRLGLGGMSTVHLATDTRLERHVAIKLLAEHLADDPTFVSRFQREALSAAKLVHPNVVQVFDSGLDPASGRHFIVMEYVPGQSLAQLLRERPQLDVAETLDIVVQACHGLDYAHRQGVVHRDVKPGNLLITPDGIVKLADFGIARATDQSSITQVGSVLGTAAYLAPEQAAGEEAGPQADLYSLGVVTYQCLAGRLPYEAASLSELVLKQQREVPPPLDRLRGDVNPALASAVAVALSIHPRARYGSARTMGEALDRAAAGIAPEEATAATSFMGGTEATSVLGAHDRGGATSEQPRVVPREPVNRRRPGPAPAPAPAAARTAARGRPTKRQRRRRTLAVLLVLALIGAGVGIAIVSSMSDSQRVQLRRVVYDSVQQSVDAMKQLISDNTK</sequence>
<evidence type="ECO:0000256" key="11">
    <source>
        <dbReference type="SAM" id="Phobius"/>
    </source>
</evidence>
<evidence type="ECO:0000313" key="13">
    <source>
        <dbReference type="EMBL" id="UGS35227.1"/>
    </source>
</evidence>